<evidence type="ECO:0000313" key="2">
    <source>
        <dbReference type="Proteomes" id="UP000256540"/>
    </source>
</evidence>
<name>A0AA93AJ57_9GAMM</name>
<dbReference type="RefSeq" id="WP_116167080.1">
    <property type="nucleotide sequence ID" value="NZ_QHJS02000067.1"/>
</dbReference>
<gene>
    <name evidence="1" type="ORF">DMB84_017720</name>
</gene>
<proteinExistence type="predicted"/>
<organism evidence="1 2">
    <name type="scientific">Pectobacterium aquaticum</name>
    <dbReference type="NCBI Taxonomy" id="2204145"/>
    <lineage>
        <taxon>Bacteria</taxon>
        <taxon>Pseudomonadati</taxon>
        <taxon>Pseudomonadota</taxon>
        <taxon>Gammaproteobacteria</taxon>
        <taxon>Enterobacterales</taxon>
        <taxon>Pectobacteriaceae</taxon>
        <taxon>Pectobacterium</taxon>
    </lineage>
</organism>
<dbReference type="Pfam" id="PF02413">
    <property type="entry name" value="Caudo_TAP"/>
    <property type="match status" value="1"/>
</dbReference>
<dbReference type="Proteomes" id="UP000256540">
    <property type="component" value="Unassembled WGS sequence"/>
</dbReference>
<evidence type="ECO:0000313" key="1">
    <source>
        <dbReference type="EMBL" id="RRO13937.1"/>
    </source>
</evidence>
<dbReference type="PANTHER" id="PTHR34413">
    <property type="entry name" value="PROPHAGE TAIL FIBER ASSEMBLY PROTEIN HOMOLOG TFAE-RELATED-RELATED"/>
    <property type="match status" value="1"/>
</dbReference>
<accession>A0AA93AJ57</accession>
<reference evidence="1 2" key="1">
    <citation type="submission" date="2018-11" db="EMBL/GenBank/DDBJ databases">
        <title>Draft genome sequences of proposed Pectobacterium aquaticum sp. nov. isolated in France from fresh water.</title>
        <authorList>
            <person name="Pedron J."/>
            <person name="Barny M.A."/>
        </authorList>
    </citation>
    <scope>NUCLEOTIDE SEQUENCE [LARGE SCALE GENOMIC DNA]</scope>
    <source>
        <strain evidence="1 2">A127-S21-F16</strain>
    </source>
</reference>
<dbReference type="AlphaFoldDB" id="A0AA93AJ57"/>
<dbReference type="EMBL" id="QHJS02000067">
    <property type="protein sequence ID" value="RRO13937.1"/>
    <property type="molecule type" value="Genomic_DNA"/>
</dbReference>
<dbReference type="InterPro" id="IPR003458">
    <property type="entry name" value="Phage_T4_Gp38_tail_assem"/>
</dbReference>
<comment type="caution">
    <text evidence="1">The sequence shown here is derived from an EMBL/GenBank/DDBJ whole genome shotgun (WGS) entry which is preliminary data.</text>
</comment>
<dbReference type="PANTHER" id="PTHR34413:SF2">
    <property type="entry name" value="PROPHAGE TAIL FIBER ASSEMBLY PROTEIN HOMOLOG TFAE-RELATED"/>
    <property type="match status" value="1"/>
</dbReference>
<protein>
    <submittedName>
        <fullName evidence="1">Tail fiber assembly protein</fullName>
    </submittedName>
</protein>
<dbReference type="InterPro" id="IPR051220">
    <property type="entry name" value="TFA_Chaperone"/>
</dbReference>
<sequence length="213" mass="23585">MSNYSTQIKNAELNERGLAINTGWITVYHVNPATREYQSASYEYIMQGVGLPADSYADEPQLPPVGQALRRSADGRSWEQVPDYRGQTVYSTETRQPQTVTQFGELPDSVTLLKPASEFDKWNGKKWLIDKAAKAAAAITSAQQELASRKAIATSRITELMYAVNLDIATDAEKAALAAWQKYTVLLNRIDVNATDIDWPLTPGNELIASTDQ</sequence>